<evidence type="ECO:0000313" key="1">
    <source>
        <dbReference type="EMBL" id="MEQ2210392.1"/>
    </source>
</evidence>
<proteinExistence type="predicted"/>
<dbReference type="Proteomes" id="UP001434883">
    <property type="component" value="Unassembled WGS sequence"/>
</dbReference>
<sequence length="101" mass="11362">MKLVNPATLSLLLNLPDFYSSFSDTGELLNCLLSFSSSCGSSVHPPINPCSFPKHSVCFCHTEKAHRGNVGLSFYTCLHFDQRRWESEELTLWFVNDNSTS</sequence>
<protein>
    <submittedName>
        <fullName evidence="1">Uncharacterized protein</fullName>
    </submittedName>
</protein>
<keyword evidence="2" id="KW-1185">Reference proteome</keyword>
<gene>
    <name evidence="1" type="ORF">XENOCAPTIV_012762</name>
</gene>
<comment type="caution">
    <text evidence="1">The sequence shown here is derived from an EMBL/GenBank/DDBJ whole genome shotgun (WGS) entry which is preliminary data.</text>
</comment>
<accession>A0ABV0RQB4</accession>
<dbReference type="EMBL" id="JAHRIN010053087">
    <property type="protein sequence ID" value="MEQ2210392.1"/>
    <property type="molecule type" value="Genomic_DNA"/>
</dbReference>
<name>A0ABV0RQB4_9TELE</name>
<reference evidence="1 2" key="1">
    <citation type="submission" date="2021-06" db="EMBL/GenBank/DDBJ databases">
        <authorList>
            <person name="Palmer J.M."/>
        </authorList>
    </citation>
    <scope>NUCLEOTIDE SEQUENCE [LARGE SCALE GENOMIC DNA]</scope>
    <source>
        <strain evidence="1 2">XC_2019</strain>
        <tissue evidence="1">Muscle</tissue>
    </source>
</reference>
<evidence type="ECO:0000313" key="2">
    <source>
        <dbReference type="Proteomes" id="UP001434883"/>
    </source>
</evidence>
<organism evidence="1 2">
    <name type="scientific">Xenoophorus captivus</name>
    <dbReference type="NCBI Taxonomy" id="1517983"/>
    <lineage>
        <taxon>Eukaryota</taxon>
        <taxon>Metazoa</taxon>
        <taxon>Chordata</taxon>
        <taxon>Craniata</taxon>
        <taxon>Vertebrata</taxon>
        <taxon>Euteleostomi</taxon>
        <taxon>Actinopterygii</taxon>
        <taxon>Neopterygii</taxon>
        <taxon>Teleostei</taxon>
        <taxon>Neoteleostei</taxon>
        <taxon>Acanthomorphata</taxon>
        <taxon>Ovalentaria</taxon>
        <taxon>Atherinomorphae</taxon>
        <taxon>Cyprinodontiformes</taxon>
        <taxon>Goodeidae</taxon>
        <taxon>Xenoophorus</taxon>
    </lineage>
</organism>